<dbReference type="InterPro" id="IPR033192">
    <property type="entry name" value="ODAD3"/>
</dbReference>
<reference evidence="5 6" key="1">
    <citation type="submission" date="2024-02" db="EMBL/GenBank/DDBJ databases">
        <authorList>
            <person name="Chen Y."/>
            <person name="Shah S."/>
            <person name="Dougan E. K."/>
            <person name="Thang M."/>
            <person name="Chan C."/>
        </authorList>
    </citation>
    <scope>NUCLEOTIDE SEQUENCE [LARGE SCALE GENOMIC DNA]</scope>
</reference>
<dbReference type="PANTHER" id="PTHR46518">
    <property type="entry name" value="COILED-COIL DOMAIN-CONTAINING PROTEIN 151"/>
    <property type="match status" value="1"/>
</dbReference>
<feature type="coiled-coil region" evidence="2">
    <location>
        <begin position="77"/>
        <end position="107"/>
    </location>
</feature>
<feature type="region of interest" description="Disordered" evidence="3">
    <location>
        <begin position="1"/>
        <end position="53"/>
    </location>
</feature>
<protein>
    <submittedName>
        <fullName evidence="5">Outer dynein arm protein 1 (Docking complex component 2)</fullName>
    </submittedName>
</protein>
<evidence type="ECO:0000256" key="1">
    <source>
        <dbReference type="ARBA" id="ARBA00023054"/>
    </source>
</evidence>
<feature type="non-terminal residue" evidence="5">
    <location>
        <position position="494"/>
    </location>
</feature>
<sequence>MGGGVSDWDGNAADSQQAAAQGGQLASSETPAAGSAASPSHGRPVGKAKSGLTSDTFLTPVKQQELRVQQQYLHELHREFNTRKRQLEDNAAQLSSLESQLKEVQEKIVNGKAFESIEAATRGVTSEEQARDLERLQETCDRHLQYNRVMQFMVTRLDRNKLVCDARVEAQKRGIYQSQKELQSLLIKLREAQNSERLGRDDLVSAKARTEAEEAEWKERLEARREVMRETNEIFEFREQQMAQKTAIIAEVKGDLDADGEQNLQRKVVTNRMKQLRLAEKIDQYEQAFKRIVEATGINSMEQVVEKFLSQNDTSANLKAMIEEANAKIAELSDARNKNRKEAEQIRFAGIGHTNKQRKVIDDKEMEIDTVAKTNKKLAERTEFLQGVIRGIKDGIEHISYQLDNSNVPAVAAQSHDVAEEIPGVARSTSTANLVAETTTDNAAASATTGGGDGADTTTGPSGVGADKSDQDGSPETPDTRGAPPNLTEAEWFI</sequence>
<evidence type="ECO:0000259" key="4">
    <source>
        <dbReference type="Pfam" id="PF21773"/>
    </source>
</evidence>
<comment type="caution">
    <text evidence="5">The sequence shown here is derived from an EMBL/GenBank/DDBJ whole genome shotgun (WGS) entry which is preliminary data.</text>
</comment>
<evidence type="ECO:0000313" key="5">
    <source>
        <dbReference type="EMBL" id="CAK9056471.1"/>
    </source>
</evidence>
<feature type="compositionally biased region" description="Low complexity" evidence="3">
    <location>
        <begin position="10"/>
        <end position="40"/>
    </location>
</feature>
<dbReference type="EMBL" id="CAXAMM010025112">
    <property type="protein sequence ID" value="CAK9056471.1"/>
    <property type="molecule type" value="Genomic_DNA"/>
</dbReference>
<feature type="coiled-coil region" evidence="2">
    <location>
        <begin position="315"/>
        <end position="381"/>
    </location>
</feature>
<feature type="region of interest" description="Disordered" evidence="3">
    <location>
        <begin position="440"/>
        <end position="494"/>
    </location>
</feature>
<evidence type="ECO:0000313" key="6">
    <source>
        <dbReference type="Proteomes" id="UP001642464"/>
    </source>
</evidence>
<dbReference type="Proteomes" id="UP001642464">
    <property type="component" value="Unassembled WGS sequence"/>
</dbReference>
<dbReference type="InterPro" id="IPR049258">
    <property type="entry name" value="ODAD1_CC"/>
</dbReference>
<name>A0ABP0MYG1_9DINO</name>
<organism evidence="5 6">
    <name type="scientific">Durusdinium trenchii</name>
    <dbReference type="NCBI Taxonomy" id="1381693"/>
    <lineage>
        <taxon>Eukaryota</taxon>
        <taxon>Sar</taxon>
        <taxon>Alveolata</taxon>
        <taxon>Dinophyceae</taxon>
        <taxon>Suessiales</taxon>
        <taxon>Symbiodiniaceae</taxon>
        <taxon>Durusdinium</taxon>
    </lineage>
</organism>
<keyword evidence="6" id="KW-1185">Reference proteome</keyword>
<keyword evidence="1 2" id="KW-0175">Coiled coil</keyword>
<feature type="domain" description="ODAD1 central coiled coil region" evidence="4">
    <location>
        <begin position="253"/>
        <end position="404"/>
    </location>
</feature>
<accession>A0ABP0MYG1</accession>
<proteinExistence type="predicted"/>
<dbReference type="PANTHER" id="PTHR46518:SF1">
    <property type="entry name" value="OUTER DYNEIN ARM-DOCKING COMPLEX SUBUNIT 3"/>
    <property type="match status" value="1"/>
</dbReference>
<dbReference type="Pfam" id="PF21773">
    <property type="entry name" value="ODAD1_CC"/>
    <property type="match status" value="1"/>
</dbReference>
<gene>
    <name evidence="5" type="ORF">SCF082_LOCUS30418</name>
</gene>
<evidence type="ECO:0000256" key="3">
    <source>
        <dbReference type="SAM" id="MobiDB-lite"/>
    </source>
</evidence>
<evidence type="ECO:0000256" key="2">
    <source>
        <dbReference type="SAM" id="Coils"/>
    </source>
</evidence>